<organism evidence="4 5">
    <name type="scientific">Silurus meridionalis</name>
    <name type="common">Southern catfish</name>
    <name type="synonym">Silurus soldatovi meridionalis</name>
    <dbReference type="NCBI Taxonomy" id="175797"/>
    <lineage>
        <taxon>Eukaryota</taxon>
        <taxon>Metazoa</taxon>
        <taxon>Chordata</taxon>
        <taxon>Craniata</taxon>
        <taxon>Vertebrata</taxon>
        <taxon>Euteleostomi</taxon>
        <taxon>Actinopterygii</taxon>
        <taxon>Neopterygii</taxon>
        <taxon>Teleostei</taxon>
        <taxon>Ostariophysi</taxon>
        <taxon>Siluriformes</taxon>
        <taxon>Siluridae</taxon>
        <taxon>Silurus</taxon>
    </lineage>
</organism>
<feature type="coiled-coil region" evidence="2">
    <location>
        <begin position="1114"/>
        <end position="1459"/>
    </location>
</feature>
<feature type="coiled-coil region" evidence="2">
    <location>
        <begin position="6"/>
        <end position="40"/>
    </location>
</feature>
<feature type="coiled-coil region" evidence="2">
    <location>
        <begin position="792"/>
        <end position="844"/>
    </location>
</feature>
<protein>
    <recommendedName>
        <fullName evidence="3">Rootletin-like coiled-coil domain-containing protein</fullName>
    </recommendedName>
</protein>
<dbReference type="Pfam" id="PF15035">
    <property type="entry name" value="Rootletin"/>
    <property type="match status" value="1"/>
</dbReference>
<feature type="domain" description="Rootletin-like coiled-coil" evidence="3">
    <location>
        <begin position="69"/>
        <end position="245"/>
    </location>
</feature>
<keyword evidence="1 2" id="KW-0175">Coiled coil</keyword>
<feature type="coiled-coil region" evidence="2">
    <location>
        <begin position="673"/>
        <end position="756"/>
    </location>
</feature>
<feature type="coiled-coil region" evidence="2">
    <location>
        <begin position="519"/>
        <end position="553"/>
    </location>
</feature>
<keyword evidence="5" id="KW-1185">Reference proteome</keyword>
<evidence type="ECO:0000313" key="5">
    <source>
        <dbReference type="Proteomes" id="UP000606274"/>
    </source>
</evidence>
<feature type="coiled-coil region" evidence="2">
    <location>
        <begin position="281"/>
        <end position="353"/>
    </location>
</feature>
<sequence>MESELLIGWEAERVELRSELSRLEEELIESRAETEELRSRTNVLTERLTQKLDSSISLHWESDQREWIKKLREGKERESRQALLIKKLQQKVMEYRSRCEHLQQDMMIEEREMRVRERILLDERSSNLETTLIRLEEEQQRSATMAEVNALFRSQLSQSAEENQALQDDVRKLTADWSKAVEEAEQKEMDWNKEKEVFSGYMEAERSRLMALWSKVVALRRQCHAVKVATDKDLWELRAEFTRLSSTFLSLNVFSAISSTPSPPPPPLPLCNTSGPMTLAELDHDENMENLKNRLDDLTAIIKSQELERQRQKAIKSNNKKEEKEQELLQEKCREMERKFESVTQAIRKLERVLDSQKSDGHKRVFPNGVLSDDLHFVLWVISEAEGAFQWGHQELREAEGKWQRLRVESESLQQQITELKTEREDLQKQASFEALELKQMNSLLRNEKETTLSLKMQLDESERRSEDLKKENVRLIQEREREDEERSGVERERQKQMEAGLLENANLYEQQSRTRTELHSLQVALEQERLEKARAEKELADCRETLAKTRESLLTLSSTHTLLQRETADTCDSLEKMASFNESLTRDKRELSARNLQLEEELTESQLQLQHFRSDVASLEKALNAVSEENKELRDCRNADLNSLHLLRGRERELVGELQTLTDEKESKANALTDEEIKNEKLCEQYRSVSEELDTVKLKLENTIDQVKKTQRENEALQNEKQKLEKQVHSLGQEKEEIQQDCEELRKLSGTLQQQLCVAKEQISVLEVQHAQLQTQVHTLQMSKDVLYGEIKCLQSEVERNAILREEARRETQEEQIRSEKEIEICQLEIKRLNTEAQTTLNNHRIHEEDRTKWQIERETLNSELGLKDGEMVALKNRMDLLAKENEKLAALIGEKDGDVERLLSEIKNLELHMREAKSEIEQYQEKVKVIEGEKETILEQVREDGEELQKIQKQNANLADILHMRDCEIEKNSKRNEELLTSIRVQESLVEKLKLDLKEKEIVIDKINNEKIKQKEWEAEARDKELKLKGELKKKENEIKTLRDNVEELKMEKQHMSHLLQERDTSIEKLKNEVIDMELTYKEKQNEMEWWQKKAGDVAREKEVLINRVENHISVEQERDELADQLREKDEEIKNLKKNKQELVRDHERMIEEYEKQEAELLQRDREIEEHRRAMLKMINEKDELEKLKKEKISLEERRNQLEDGEQKMKEEIDVLSVKIGELDRENIDVQRNMLEQKNQLQIQTNLLNEREVEVNRLKDILEHKEQQLIMLKEKLNETELVLEKEKNIQKDYDQKLHLESDKLNQMRCKLQELEVKNKGLTEDANVVRIKFEEQLKELETKSKLLQEHEENVMRFKLSIESGEEEKENLKWSLKETKEEMERLKIKLRESREEEMWRIELEQHIQILEEDLRRKDGVFDALKEKTDFIIKQKEDELKRAKDDIDTMLTEVTKLRKEIIILTVSKNKAETIVREQDIENKKIKDGLKAGLEEMVTLKVLLEESHCEGEKLRKVLEEKKKEMTKGRDEDISAAREETENLKRRVQILQKENQELQCQLNDKRVKLVEKEEENGVNRTMNTLEEQDFARLKCEMEKKNASLELVKDKLGQKRETDSVKKEMKESEKIKHVEIQNVKFKFATEFFQRKKPS</sequence>
<feature type="coiled-coil region" evidence="2">
    <location>
        <begin position="873"/>
        <end position="942"/>
    </location>
</feature>
<feature type="coiled-coil region" evidence="2">
    <location>
        <begin position="582"/>
        <end position="640"/>
    </location>
</feature>
<dbReference type="PANTHER" id="PTHR23159">
    <property type="entry name" value="CENTROSOMAL PROTEIN 2"/>
    <property type="match status" value="1"/>
</dbReference>
<dbReference type="PANTHER" id="PTHR23159:SF47">
    <property type="entry name" value="TRICHOHYALIN"/>
    <property type="match status" value="1"/>
</dbReference>
<feature type="coiled-coil region" evidence="2">
    <location>
        <begin position="1502"/>
        <end position="1607"/>
    </location>
</feature>
<gene>
    <name evidence="4" type="ORF">HF521_016636</name>
</gene>
<dbReference type="InterPro" id="IPR055167">
    <property type="entry name" value="Rootletin-like_CC"/>
</dbReference>
<proteinExistence type="predicted"/>
<evidence type="ECO:0000256" key="2">
    <source>
        <dbReference type="SAM" id="Coils"/>
    </source>
</evidence>
<feature type="coiled-coil region" evidence="2">
    <location>
        <begin position="992"/>
        <end position="1089"/>
    </location>
</feature>
<name>A0A8T0BWC4_SILME</name>
<evidence type="ECO:0000256" key="1">
    <source>
        <dbReference type="ARBA" id="ARBA00023054"/>
    </source>
</evidence>
<dbReference type="Proteomes" id="UP000606274">
    <property type="component" value="Unassembled WGS sequence"/>
</dbReference>
<feature type="coiled-coil region" evidence="2">
    <location>
        <begin position="85"/>
        <end position="112"/>
    </location>
</feature>
<reference evidence="4" key="1">
    <citation type="submission" date="2020-08" db="EMBL/GenBank/DDBJ databases">
        <title>Chromosome-level assembly of Southern catfish (Silurus meridionalis) provides insights into visual adaptation to the nocturnal and benthic lifestyles.</title>
        <authorList>
            <person name="Zhang Y."/>
            <person name="Wang D."/>
            <person name="Peng Z."/>
        </authorList>
    </citation>
    <scope>NUCLEOTIDE SEQUENCE</scope>
    <source>
        <strain evidence="4">SWU-2019-XX</strain>
        <tissue evidence="4">Muscle</tissue>
    </source>
</reference>
<comment type="caution">
    <text evidence="4">The sequence shown here is derived from an EMBL/GenBank/DDBJ whole genome shotgun (WGS) entry which is preliminary data.</text>
</comment>
<feature type="coiled-coil region" evidence="2">
    <location>
        <begin position="396"/>
        <end position="493"/>
    </location>
</feature>
<accession>A0A8T0BWC4</accession>
<dbReference type="EMBL" id="JABFDY010000003">
    <property type="protein sequence ID" value="KAF7709786.1"/>
    <property type="molecule type" value="Genomic_DNA"/>
</dbReference>
<evidence type="ECO:0000259" key="3">
    <source>
        <dbReference type="Pfam" id="PF15035"/>
    </source>
</evidence>
<evidence type="ECO:0000313" key="4">
    <source>
        <dbReference type="EMBL" id="KAF7709786.1"/>
    </source>
</evidence>